<name>X0VNB3_9ZZZZ</name>
<dbReference type="EMBL" id="BARS01021200">
    <property type="protein sequence ID" value="GAG13943.1"/>
    <property type="molecule type" value="Genomic_DNA"/>
</dbReference>
<proteinExistence type="predicted"/>
<sequence length="164" mass="18973">GLNSPFRALKIKLFKTETELVLWDIDGKYRKLRNLNTGLITRAELDEEMLVKIEEAIEGPMGLLPFNDISEVPEDAQWQQVTDENLKPTILGTQVYDLMWTEKRLGGKIVHRKWRGYIDIETKLPKRVEQWIKLAKEEYKLLTVMKAAYPATVEVQAAIRDAGF</sequence>
<comment type="caution">
    <text evidence="1">The sequence shown here is derived from an EMBL/GenBank/DDBJ whole genome shotgun (WGS) entry which is preliminary data.</text>
</comment>
<gene>
    <name evidence="1" type="ORF">S01H1_34088</name>
</gene>
<evidence type="ECO:0000313" key="1">
    <source>
        <dbReference type="EMBL" id="GAG13943.1"/>
    </source>
</evidence>
<reference evidence="1" key="1">
    <citation type="journal article" date="2014" name="Front. Microbiol.">
        <title>High frequency of phylogenetically diverse reductive dehalogenase-homologous genes in deep subseafloor sedimentary metagenomes.</title>
        <authorList>
            <person name="Kawai M."/>
            <person name="Futagami T."/>
            <person name="Toyoda A."/>
            <person name="Takaki Y."/>
            <person name="Nishi S."/>
            <person name="Hori S."/>
            <person name="Arai W."/>
            <person name="Tsubouchi T."/>
            <person name="Morono Y."/>
            <person name="Uchiyama I."/>
            <person name="Ito T."/>
            <person name="Fujiyama A."/>
            <person name="Inagaki F."/>
            <person name="Takami H."/>
        </authorList>
    </citation>
    <scope>NUCLEOTIDE SEQUENCE</scope>
    <source>
        <strain evidence="1">Expedition CK06-06</strain>
    </source>
</reference>
<accession>X0VNB3</accession>
<dbReference type="AlphaFoldDB" id="X0VNB3"/>
<organism evidence="1">
    <name type="scientific">marine sediment metagenome</name>
    <dbReference type="NCBI Taxonomy" id="412755"/>
    <lineage>
        <taxon>unclassified sequences</taxon>
        <taxon>metagenomes</taxon>
        <taxon>ecological metagenomes</taxon>
    </lineage>
</organism>
<protein>
    <submittedName>
        <fullName evidence="1">Uncharacterized protein</fullName>
    </submittedName>
</protein>
<feature type="non-terminal residue" evidence="1">
    <location>
        <position position="1"/>
    </location>
</feature>